<accession>A0A2A4JF47</accession>
<comment type="subcellular location">
    <subcellularLocation>
        <location evidence="1">Nucleus</location>
        <location evidence="1">Nucleolus</location>
    </subcellularLocation>
    <subcellularLocation>
        <location evidence="2">Nucleus</location>
        <location evidence="2">Nucleoplasm</location>
    </subcellularLocation>
</comment>
<dbReference type="Pfam" id="PF07728">
    <property type="entry name" value="AAA_5"/>
    <property type="match status" value="8"/>
</dbReference>
<feature type="compositionally biased region" description="Basic and acidic residues" evidence="11">
    <location>
        <begin position="5284"/>
        <end position="5314"/>
    </location>
</feature>
<feature type="compositionally biased region" description="Acidic residues" evidence="11">
    <location>
        <begin position="4988"/>
        <end position="5019"/>
    </location>
</feature>
<proteinExistence type="inferred from homology"/>
<dbReference type="PANTHER" id="PTHR48103">
    <property type="entry name" value="MIDASIN-RELATED"/>
    <property type="match status" value="1"/>
</dbReference>
<dbReference type="SUPFAM" id="SSF52540">
    <property type="entry name" value="P-loop containing nucleoside triphosphate hydrolases"/>
    <property type="match status" value="7"/>
</dbReference>
<comment type="function">
    <text evidence="9">Nuclear chaperone required for maturation and nuclear export of pre-60S ribosome subunits.</text>
</comment>
<feature type="compositionally biased region" description="Basic and acidic residues" evidence="11">
    <location>
        <begin position="4952"/>
        <end position="4964"/>
    </location>
</feature>
<evidence type="ECO:0000259" key="12">
    <source>
        <dbReference type="SMART" id="SM00382"/>
    </source>
</evidence>
<feature type="compositionally biased region" description="Acidic residues" evidence="11">
    <location>
        <begin position="5324"/>
        <end position="5347"/>
    </location>
</feature>
<feature type="compositionally biased region" description="Basic and acidic residues" evidence="11">
    <location>
        <begin position="5229"/>
        <end position="5258"/>
    </location>
</feature>
<feature type="compositionally biased region" description="Basic and acidic residues" evidence="11">
    <location>
        <begin position="4862"/>
        <end position="4875"/>
    </location>
</feature>
<dbReference type="InterPro" id="IPR040848">
    <property type="entry name" value="AAA_lid_7"/>
</dbReference>
<feature type="coiled-coil region" evidence="10">
    <location>
        <begin position="2456"/>
        <end position="2483"/>
    </location>
</feature>
<feature type="domain" description="AAA+ ATPase" evidence="12">
    <location>
        <begin position="1688"/>
        <end position="1848"/>
    </location>
</feature>
<evidence type="ECO:0000256" key="10">
    <source>
        <dbReference type="SAM" id="Coils"/>
    </source>
</evidence>
<dbReference type="GO" id="GO:0030687">
    <property type="term" value="C:preribosome, large subunit precursor"/>
    <property type="evidence" value="ECO:0007669"/>
    <property type="project" value="TreeGrafter"/>
</dbReference>
<feature type="compositionally biased region" description="Acidic residues" evidence="11">
    <location>
        <begin position="5378"/>
        <end position="5391"/>
    </location>
</feature>
<keyword evidence="8 9" id="KW-0539">Nucleus</keyword>
<feature type="compositionally biased region" description="Basic and acidic residues" evidence="11">
    <location>
        <begin position="5075"/>
        <end position="5088"/>
    </location>
</feature>
<dbReference type="FunFam" id="3.40.50.300:FF:000956">
    <property type="entry name" value="Midasin"/>
    <property type="match status" value="1"/>
</dbReference>
<organism evidence="13">
    <name type="scientific">Heliothis virescens</name>
    <name type="common">Tobacco budworm moth</name>
    <dbReference type="NCBI Taxonomy" id="7102"/>
    <lineage>
        <taxon>Eukaryota</taxon>
        <taxon>Metazoa</taxon>
        <taxon>Ecdysozoa</taxon>
        <taxon>Arthropoda</taxon>
        <taxon>Hexapoda</taxon>
        <taxon>Insecta</taxon>
        <taxon>Pterygota</taxon>
        <taxon>Neoptera</taxon>
        <taxon>Endopterygota</taxon>
        <taxon>Lepidoptera</taxon>
        <taxon>Glossata</taxon>
        <taxon>Ditrysia</taxon>
        <taxon>Noctuoidea</taxon>
        <taxon>Noctuidae</taxon>
        <taxon>Heliothinae</taxon>
        <taxon>Heliothis</taxon>
    </lineage>
</organism>
<feature type="compositionally biased region" description="Basic and acidic residues" evidence="11">
    <location>
        <begin position="4817"/>
        <end position="4855"/>
    </location>
</feature>
<feature type="compositionally biased region" description="Acidic residues" evidence="11">
    <location>
        <begin position="4907"/>
        <end position="4916"/>
    </location>
</feature>
<evidence type="ECO:0000256" key="8">
    <source>
        <dbReference type="ARBA" id="ARBA00023242"/>
    </source>
</evidence>
<feature type="compositionally biased region" description="Basic and acidic residues" evidence="11">
    <location>
        <begin position="4887"/>
        <end position="4902"/>
    </location>
</feature>
<evidence type="ECO:0000256" key="11">
    <source>
        <dbReference type="SAM" id="MobiDB-lite"/>
    </source>
</evidence>
<evidence type="ECO:0000256" key="6">
    <source>
        <dbReference type="ARBA" id="ARBA00022840"/>
    </source>
</evidence>
<feature type="compositionally biased region" description="Acidic residues" evidence="11">
    <location>
        <begin position="5271"/>
        <end position="5283"/>
    </location>
</feature>
<feature type="compositionally biased region" description="Acidic residues" evidence="11">
    <location>
        <begin position="5091"/>
        <end position="5100"/>
    </location>
</feature>
<feature type="compositionally biased region" description="Acidic residues" evidence="11">
    <location>
        <begin position="4876"/>
        <end position="4886"/>
    </location>
</feature>
<keyword evidence="5 9" id="KW-0547">Nucleotide-binding</keyword>
<dbReference type="InterPro" id="IPR003593">
    <property type="entry name" value="AAA+_ATPase"/>
</dbReference>
<evidence type="ECO:0000256" key="5">
    <source>
        <dbReference type="ARBA" id="ARBA00022741"/>
    </source>
</evidence>
<evidence type="ECO:0000256" key="9">
    <source>
        <dbReference type="PIRNR" id="PIRNR010340"/>
    </source>
</evidence>
<dbReference type="Pfam" id="PF21108">
    <property type="entry name" value="MDN1_4th"/>
    <property type="match status" value="1"/>
</dbReference>
<dbReference type="InterPro" id="IPR041190">
    <property type="entry name" value="Midasin_AAA_lid_5"/>
</dbReference>
<dbReference type="InterPro" id="IPR012099">
    <property type="entry name" value="Midasin"/>
</dbReference>
<keyword evidence="6 9" id="KW-0067">ATP-binding</keyword>
<dbReference type="InterPro" id="IPR048617">
    <property type="entry name" value="MDN1_AAA_lid_4"/>
</dbReference>
<feature type="compositionally biased region" description="Basic and acidic residues" evidence="11">
    <location>
        <begin position="5123"/>
        <end position="5134"/>
    </location>
</feature>
<feature type="compositionally biased region" description="Gly residues" evidence="11">
    <location>
        <begin position="4801"/>
        <end position="4816"/>
    </location>
</feature>
<reference evidence="13" key="1">
    <citation type="submission" date="2017-09" db="EMBL/GenBank/DDBJ databases">
        <title>Contemporary evolution of a Lepidopteran species, Heliothis virescens, in response to modern agricultural practices.</title>
        <authorList>
            <person name="Fritz M.L."/>
            <person name="Deyonke A.M."/>
            <person name="Papanicolaou A."/>
            <person name="Micinski S."/>
            <person name="Westbrook J."/>
            <person name="Gould F."/>
        </authorList>
    </citation>
    <scope>NUCLEOTIDE SEQUENCE [LARGE SCALE GENOMIC DNA]</scope>
    <source>
        <strain evidence="13">HvINT-</strain>
        <tissue evidence="13">Whole body</tissue>
    </source>
</reference>
<sequence length="5413" mass="612488">MLNALKAVGAETKTAELSKACEDLQALIDSNTFDIQNAVTKLSEFILKIEDAKLFKKYLSNILLALVSAKIRLKPVFSSPNHDACSDAEKTSHLENSIILAALSDHPDILQYALKYFEVNPVAPFDVHIHHEDSYNIAPKKRRLLDCGQKITEKQIVTCCYSLLSKLPNELSVKWDWSRFFGKYGNHGMTDVRWMIKECMAILTNMTDIQSMMLSMKMLIYEQETHEHLEKSKKDPVIPMSEVIKDDLGPNVVNIDGILLPVFETRNVQAGNLVPVKSTINNLRSLALAVASGQALSLMGPVGSGKTSLVEHLAAITGRKGVAFKKVQLGDQTDSRMLLGSHQCTDIPGEFVWRPGVLTEALIDSNTFDIQNAVTKLSEFILKIEDAKLFKKYLSNILLALVSAKIRLKPVFSSPNHDACSDAEKTSHLENSIILAALSDHPDILQYALKYFEVNPVAPFDVHIHHEDSYNIAPKKRRLLDCGQKITEKQIVTCCYSLLSKLPNELSVKWDWSRFFGKYGNHGMTDVRWMIKECMAILTNMTDIQSMMLSMKMLIYEQETHEHLEKSKKDPVIPMSEVIKDDLGPNVVNIDGILLPVFETRNVQAGNLVPVKSTINNLRSLALAVASGQALSLMGPVGSGKTSLVEHLAAITGRKGVAFKKVQLGDQTDSRMLLGSHQCTDIPGEFVWRPGVLTEAVQNGHWLLLEDIDCAALDVASTLSSLLERNSLCVPGYRDALPVTPGFQLFVTQRTLATNYGFQKKMSSSSTLLQKHLTQINVEPLSRSELAEIIQKLYPALTTICPRMVEVFMMFSVGSHDTSLESTEVVNSENEKNLTLIRGSRLISTRDLLKWCSRSVVGFDVSSPESAQKVLQDALDIFTCSVSSPEHRLELAKKVGLCLGIVETKTEFYVKHYKPNVSLTDNFLEVGRSKVPRVEKSLETTDFRKKHTVFSFTRQSACLLEKIACCIAANEPVLLVGETGTGKTSSVQYIARQTGRKLVVINMNQQSDSADLLGGYKPVDLKYLIRPIKNQFVQIFRSFYNTEKNKKFLGHVDNCYETENWSDLVALMKQTYRAAMARLSGEKPDNKSKQWASLGRKLVKLEQQIKAASKLTFAFIEGSLVKAMQEGHWVLLDEINLASAEILECLAGLLEDKSESIDLLEKGDKVPIVRHPDFTLFACMNPATDVGKKDLPAGLRNRFTEFFIDELTERNDLMLLIGDYLYHMNLESGMLEALYSFYATIKKEAKLNLVDGSGNTPHYSLRTLCRALTAAGKARCGTLSRSIYEAFCLSFLTQLDRSSHPKVETMIAKAVLGRKNTKTVVNQLIPEPQCVGQNYLLFGGHWILQGRLDVDVPDGYILTPTVRKNIRDLARIISISRLPILIQGDTSVGKTSLITYIARASGNYCVRINNHEHTDLQEYIGSYATDSSGKLVFKEGILVEAMRKGHWIILDELNLAPSDVLEALNRVLDDNRELFIPETQEVVKAEDNFMLFATQNPPGLYGGRKMLSRAFRNRFVELHFDEIPKHELETILHQRCHVPPAYSKKMIAVMTDLQIRRRGSAAVQGKDGFITLRDLFRWGMRYKRVSKEMLTTDKFYDWDQHIADEGYLILAGKVRQTDERSIIEEVIEKHIKRKVNPDNLFSLHANTSPVTRFVLEAILTNKLKEFAHVVWTFNMRRLAVLIAKAFYFDEPVLLVGETGCGKTTICQILAALKNRQLLSVNCHMHTESSDFLGGLRPVRQYKNDGKLFEWVDGPLIKAMETGNMFLADEISLADDSVLERLNSLLEPERQLVLAERGTEDNSDIVVITAHKRFHFIGTMNPGGDFGKKELSPALRNRFTEIWCDSDTSKRDLLRVLEKSVNKGVSLGNQEDGSSGIGTSILNFTEWLKNSEVTNKFPFSIRDLLSWVHFINITVAKGLLDTPEAYVHGACMTFLDCFGTALTGHIGSETLVLLRTNAINFLLDQIKSVGGEYIESLRDLLSNKQTKFEAESGPDKFGIKPFYIEVGKSSSMTEEEQKFSFTAPTTGANTLRLLRGLQLNKAILLEGNPGVGKTSLVTALAKSSGHKVIRINLSDQTDITDLFGTDLPTEDGSFTFKEGAFLSALQNGDWILLDELNLAPQPVLEGLNACLDHRGEVYIPELGRTFKVKEQTRLFACQNPLKQGGARRGLPISFLNRFTQVYIDTLTKEDLIYIVESQYPTIPKDILHKIVEFNCIVAHEVTELQSWGHRGGPWEMNLRDIQRWCEALIQDQLIGKSLRPGKFVDILYVNRMRTEEDKKKMIENYDKIFYPKYPRSDCNPQFYLNTATISIGDVQIPRNQEKVFKNRRAAETNLLVLRNQVPTLKAVAQSIKMNWLTILVGPTATGKSSIVQVLADLTGNELQVIPVTSAMDVSDLLGGFEQVDFNRNLESLFDKIETLTIQTVRNLWMEQRPVEWRLNELLSQLYHYKSLQSTPSNDDSEVNMKRFKQKIEFLKKHCDRLIENYIAQEDNIIPKIQEVVNSLNKLHHKVSQVTSVNAGGKFEFVDSLLVKTMIEGSWLLLDNVNLTSAAVLDRLNGLLEPNGVLSIPERGEFSEIKPHPNFRVFFTMDPKYGEISRAMRNRGIEISLVRPDDWQISYVSETENLFDLTALLSSCGLPNQYHDLCIKCHELMQSFVEGLDRPTISHLLQAAHLTWQQILRGICTKVAFVTSFSDVYIKPRCGSDFSTTINASLAENKNSMLKALEETIEGEEQIDSLPLLPNLTHTLKVKDICSSSFLALSKQLAYIALQETKDGKIDSPLHVITSLFTTYHRAPAALFTITYNFIHNIITKQCRTIDVQYVDMLNDTAFETYKFTGELKGYKKFYPENYDFDEETIHVGNKEALTLFNNLMTFYLNIQPETTFTVANYSKAVTGGTLTDDFGEYPILKYCLRYLAVIDEFIRKSIDISDDFLDDNHVCNMFALLNWRDRFVKMTKEPIFIANEASRHRVLREDIVALLYTHSKWLHKHLMIPLMKLSREGDVQIRNFNEATANIAMATENDNSVITKLSKRIRQMYGQPKLLIDEEEYETSNQKSNVYNKVTLDLYRPISKQLNSLAVENYAVTDMQLALDVPDTDKVVLAQANIAKLVDNNTVDKPGPELKLLPIISYVVQRVLALVQIDFFVVVSELKDVEKPVKIESSDVVTSLVNLGKVTKGFPPAFLNILELLLKLQDDEQGMFRNRISSLRAKFWDEFYKTMVYSPAYYPMPFLCPHNAGGSEESVEVIPVNSKRLSKNIPLLPYYLLKFTVSVDESESRHVLAYETVSMDDRTDYSVQLGTILNILWKNLATLDAASILKIGCDTQFEIKKFEQLVNYLYAALDLKDDNTIENIVLRTINILRIRHKDSGLDDLLSEAHDAYKKLIDMIPERTHDERTKVLATQLSLQTSVLIAKLMSEIKQMDHVTKYRLKLKYIEEDIRLYDAILGAYYFHGLVTGNITHYGSIDKPSQVVVSKLKKDCGILKVHPHCPVIMALREQTAEQVAKYKLGNTYRPKEPTYNSFANDCRHFAKSVLSAKTILDITTKLVNTSKFLCNELDKKSDSATVIRSAKSVVKETNSWLYSVNAFYRKIEVYSEAVPDLAKPLQSSISQLVFSVTNLNDVINELIVKVELGQTLNPVVTDLMMFPNGIRTTRTKEDYLNRFLGQRFVQTLKRNVYAVSNDVFAVDVENIQVLKMNLSELRMYCTAFDKIDGSMMNSMLATLDSIVQSWEGQQREIEKKKQDDEALYVTKSKCEDEDEDAMAREEMLEMFPSYSDQDFAEFKPPTLEQVPVKQNSERPKQKLLITPEDVSLVYKWHSNIVRNMTSSEWLPARKKLVGNDVTSAFVQRYPIFSRITNNVWEALDAELEGAISPGLLVLIAQIKAKVDGQESSSKIDFYRSAWVSETKQCVPLLHRVKDNTNELLDQWPDFPTLKEIIIIVNRILSFPVTSPVSRFLTGLELLRDKIEEWNKNAHKGNNMIDVSLAVGQQIINWRKLEMAYWKECLNNLYHRKQSEAHKYWFYLYSVIKTYLDTTSDPVEADRVISVLKDFMEKSNLAEYEIRLDIIFVYHCHLVHLQPSARWDELISILWNTYNYYAQFSAQVAAHIKEKRAPIEKKLRDFVKICTWDRDLSYWSVKDTVEKAHKALHKHTKEFENVLKESVTSCLVDNSTDVVGDHVGIWDRPKRTTTANAPTGGAYMIDVQNHIVLARNIKKYLDEIEQPCKAITDGSLLSKVSSLLNKAKTLCKEAITNTGYPSLVQALDDFVTVVIETSTHLGSLEVDSTLPKEKQTSQAKNFVQQKRKALADLFKYLTKLGLNYRTGLVILNATDKELYDFTIPPVDLEAAIGYLKSRRCDASLSLLWSGCEKYFQKNIARHRILSLALQTPHQDLGLQNIERCKGFAAQLLKMTNTQKKSISKYSRYLCDLRTLTSNLMNALDVDNTDTNISKLNTKIELLTECYANASIILEQFNVVLKSCPEMGLNVEGEPAFDNVLSDSKLVRCYKNSDEWRDLNKKINALISNVNKQKNALQKVSNTMPKQIGQDDANIYVVSQAHIDVADDCKTNLENMVNDIQGLLQDYQFKMKLETSQQGPPHPFLRSIMNLTDYLKTTVNELFKLDEQGRKTKEQIDVTSDVLITQTEDLIATMLLIIQSVYKKHLPADTTENAEVIKAIDEIIKTDKEESKDIVEDKHLKEHLQDKLTNDTRMLQLEALINKTQILFSNYVKYMANGNDLNEVKSVVMRLVPILEQTVLFVQYFITQKVAVHRVSCKMLSVLLKIFSDLASKGFCKPGDLDMEEGEGEGGPGKLSGGMGLGEGEGQKDVSDRIENQDQLDDARRPGEEKNEENRDCKEEEKGVNMTDDFDSHLQDVDKKEGEQSDQEDDEDDADKQMGETDNAAEKLDHQIWGSEDEEELDEEQGQKKDKEEKGKGESTGEKEMSAKDKEEEQGTDDGADGKDKKQKKDINEMEEPEVDDDHTDPYHGNQPNYPEPEDFELPENLDAEGEEPEDDNEGETETENPFDIDVMKENLPEEGDKEGDDKAEDGKDNNNGLEVSSDEEDGGDKDGDEKDGEEQDGGDDKDKEDPEKPGPEETPQEDEEDKDGGEKMDTDEPPPEPESETPAPEQENKEDLPKNPEDINEDDEVEQKNQEANPQANPSNNDPTAEDRAENAQMDRGTDDNVETNAEQEKDEESEPFEQAQEQVGEEKQSTGRSELDKSDKGHRGQKQAANRADHSQEQQKKHENKPGKTDQERTLGDVNEKKHKQSRTLNVEREEDAEDGGDNDDNADKEADAFQHVKQAKKDDLQALDAATKEQADEQPTLHQEQDEEEAEKPKEDEDVSMAVDEEELQVEKAEELKPEKMKEGKDKEQDKAGNKNEGGEEPTGETGIEVEGDAVATEHVPRGTDTTYHTRYRK</sequence>
<dbReference type="SMART" id="SM00382">
    <property type="entry name" value="AAA"/>
    <property type="match status" value="6"/>
</dbReference>
<feature type="compositionally biased region" description="Polar residues" evidence="11">
    <location>
        <begin position="5403"/>
        <end position="5413"/>
    </location>
</feature>
<dbReference type="STRING" id="7102.A0A2A4JF47"/>
<feature type="region of interest" description="Disordered" evidence="11">
    <location>
        <begin position="4793"/>
        <end position="5413"/>
    </location>
</feature>
<feature type="domain" description="AAA+ ATPase" evidence="12">
    <location>
        <begin position="1376"/>
        <end position="1521"/>
    </location>
</feature>
<evidence type="ECO:0000256" key="4">
    <source>
        <dbReference type="ARBA" id="ARBA00017143"/>
    </source>
</evidence>
<evidence type="ECO:0000256" key="3">
    <source>
        <dbReference type="ARBA" id="ARBA00007188"/>
    </source>
</evidence>
<dbReference type="Pfam" id="PF17865">
    <property type="entry name" value="AAA_lid_5"/>
    <property type="match status" value="1"/>
</dbReference>
<dbReference type="EMBL" id="NWSH01001807">
    <property type="protein sequence ID" value="PCG70060.1"/>
    <property type="molecule type" value="Genomic_DNA"/>
</dbReference>
<feature type="domain" description="AAA+ ATPase" evidence="12">
    <location>
        <begin position="292"/>
        <end position="471"/>
    </location>
</feature>
<comment type="caution">
    <text evidence="13">The sequence shown here is derived from an EMBL/GenBank/DDBJ whole genome shotgun (WGS) entry which is preliminary data.</text>
</comment>
<dbReference type="GO" id="GO:0005730">
    <property type="term" value="C:nucleolus"/>
    <property type="evidence" value="ECO:0007669"/>
    <property type="project" value="UniProtKB-SubCell"/>
</dbReference>
<evidence type="ECO:0000256" key="2">
    <source>
        <dbReference type="ARBA" id="ARBA00004642"/>
    </source>
</evidence>
<protein>
    <recommendedName>
        <fullName evidence="4 9">Midasin</fullName>
    </recommendedName>
</protein>
<name>A0A2A4JF47_HELVI</name>
<keyword evidence="10" id="KW-0175">Coiled coil</keyword>
<dbReference type="FunFam" id="3.40.50.300:FF:000142">
    <property type="entry name" value="Midasin"/>
    <property type="match status" value="1"/>
</dbReference>
<dbReference type="InterPro" id="IPR027417">
    <property type="entry name" value="P-loop_NTPase"/>
</dbReference>
<dbReference type="PANTHER" id="PTHR48103:SF2">
    <property type="entry name" value="MIDASIN"/>
    <property type="match status" value="1"/>
</dbReference>
<feature type="compositionally biased region" description="Polar residues" evidence="11">
    <location>
        <begin position="5147"/>
        <end position="5160"/>
    </location>
</feature>
<feature type="compositionally biased region" description="Basic and acidic residues" evidence="11">
    <location>
        <begin position="5202"/>
        <end position="5220"/>
    </location>
</feature>
<dbReference type="GO" id="GO:0005654">
    <property type="term" value="C:nucleoplasm"/>
    <property type="evidence" value="ECO:0007669"/>
    <property type="project" value="UniProtKB-SubCell"/>
</dbReference>
<feature type="domain" description="AAA+ ATPase" evidence="12">
    <location>
        <begin position="2038"/>
        <end position="2186"/>
    </location>
</feature>
<evidence type="ECO:0000313" key="13">
    <source>
        <dbReference type="EMBL" id="PCG70060.1"/>
    </source>
</evidence>
<dbReference type="CDD" id="cd00009">
    <property type="entry name" value="AAA"/>
    <property type="match status" value="2"/>
</dbReference>
<feature type="domain" description="AAA+ ATPase" evidence="12">
    <location>
        <begin position="627"/>
        <end position="796"/>
    </location>
</feature>
<dbReference type="PIRSF" id="PIRSF010340">
    <property type="entry name" value="Midasin"/>
    <property type="match status" value="1"/>
</dbReference>
<feature type="compositionally biased region" description="Basic and acidic residues" evidence="11">
    <location>
        <begin position="5348"/>
        <end position="5377"/>
    </location>
</feature>
<evidence type="ECO:0000256" key="1">
    <source>
        <dbReference type="ARBA" id="ARBA00004604"/>
    </source>
</evidence>
<gene>
    <name evidence="13" type="ORF">B5V51_3394</name>
</gene>
<dbReference type="FunFam" id="3.40.50.300:FF:000582">
    <property type="entry name" value="Midasin"/>
    <property type="match status" value="1"/>
</dbReference>
<dbReference type="GO" id="GO:0016887">
    <property type="term" value="F:ATP hydrolysis activity"/>
    <property type="evidence" value="ECO:0007669"/>
    <property type="project" value="InterPro"/>
</dbReference>
<feature type="compositionally biased region" description="Acidic residues" evidence="11">
    <location>
        <begin position="5029"/>
        <end position="5040"/>
    </location>
</feature>
<dbReference type="Gene3D" id="3.40.50.300">
    <property type="entry name" value="P-loop containing nucleotide triphosphate hydrolases"/>
    <property type="match status" value="7"/>
</dbReference>
<keyword evidence="7 9" id="KW-0143">Chaperone</keyword>
<dbReference type="FunFam" id="3.40.50.300:FF:001384">
    <property type="entry name" value="Midasin"/>
    <property type="match status" value="1"/>
</dbReference>
<dbReference type="Pfam" id="PF17867">
    <property type="entry name" value="AAA_lid_7"/>
    <property type="match status" value="3"/>
</dbReference>
<dbReference type="InterPro" id="IPR011704">
    <property type="entry name" value="ATPase_dyneun-rel_AAA"/>
</dbReference>
<feature type="compositionally biased region" description="Basic and acidic residues" evidence="11">
    <location>
        <begin position="4917"/>
        <end position="4945"/>
    </location>
</feature>
<feature type="domain" description="AAA+ ATPase" evidence="12">
    <location>
        <begin position="969"/>
        <end position="1209"/>
    </location>
</feature>
<dbReference type="GO" id="GO:0005524">
    <property type="term" value="F:ATP binding"/>
    <property type="evidence" value="ECO:0007669"/>
    <property type="project" value="UniProtKB-KW"/>
</dbReference>
<feature type="compositionally biased region" description="Acidic residues" evidence="11">
    <location>
        <begin position="4965"/>
        <end position="4975"/>
    </location>
</feature>
<comment type="similarity">
    <text evidence="3 9">Belongs to the midasin family.</text>
</comment>
<evidence type="ECO:0000256" key="7">
    <source>
        <dbReference type="ARBA" id="ARBA00023186"/>
    </source>
</evidence>
<dbReference type="GO" id="GO:0000055">
    <property type="term" value="P:ribosomal large subunit export from nucleus"/>
    <property type="evidence" value="ECO:0007669"/>
    <property type="project" value="TreeGrafter"/>
</dbReference>
<dbReference type="GO" id="GO:0000027">
    <property type="term" value="P:ribosomal large subunit assembly"/>
    <property type="evidence" value="ECO:0007669"/>
    <property type="project" value="InterPro"/>
</dbReference>